<dbReference type="InterPro" id="IPR004090">
    <property type="entry name" value="Chemotax_Me-accpt_rcpt"/>
</dbReference>
<dbReference type="OrthoDB" id="8744489at2"/>
<dbReference type="GO" id="GO:0006935">
    <property type="term" value="P:chemotaxis"/>
    <property type="evidence" value="ECO:0007669"/>
    <property type="project" value="InterPro"/>
</dbReference>
<sequence>MRRKFAALIALMALGIVLLCAFAARENYQEQLKAEKATLQQRAQIALSLVDQYQSRAAKGELSVEEAKSRALVALAALHGPNGSGYVWVNDTEPRMVMNPYTPKLNGQPLADIKTTDGQYLFRELTAAAKAGGGFVEYPWPKPGQTDPVRKLSYAGLNSEWGWVVGTGEYLDHIAAATREFTIVMVISGLVMLAVLIGAGSYTANSISRRLNGALGAVNRVSVGDLSTRLNTDGKDEIGRLLAGIDQMQGRVRTVIEAQNEMAHQHEAGAISYRIPADAFPGEFGTMVQGTNGLVASHIAVKLRLVQVMARYAVGDLSEDMDRLPGEKAVLTETMDTVKRNLLAINTEIKRLAASAADGDFTARGDEAAFQHDFRVMVSDLNRLMATADHSLEAVSALLRAIADGDLTHRMQGDFHGVFAAMRDDANATVAQLTDIVGRIQHASGAINVASSEIVSGNDDLSRRTEQQAASLEETAASMEELTSTVKQNADNARQANQLAVGAAQVAASGGSVVGQVVATMSQIEASSRKIADIISVIDGIAFQTNILALNAAVEAARAGEQGRGFAVVASEVRSLAQRSANAAKEIKGLIEDSVSKVSDGSALAGQAGKTMEELVSSVQRVTDIMGEISAASQEQAAGIEQVNQTVVQMDETTQQNAALVEEASAAARAMEEQASHLASAIAAFKLDKAVAGAPVRQPTAAKPVAAPPARTAAPAPARRPAAPRRAAADSVGASANEAEWTEF</sequence>
<dbReference type="Pfam" id="PF17200">
    <property type="entry name" value="sCache_2"/>
    <property type="match status" value="1"/>
</dbReference>
<keyword evidence="5 11" id="KW-1133">Transmembrane helix</keyword>
<evidence type="ECO:0000256" key="2">
    <source>
        <dbReference type="ARBA" id="ARBA00022475"/>
    </source>
</evidence>
<dbReference type="SUPFAM" id="SSF158472">
    <property type="entry name" value="HAMP domain-like"/>
    <property type="match status" value="1"/>
</dbReference>
<comment type="subcellular location">
    <subcellularLocation>
        <location evidence="1">Cell membrane</location>
        <topology evidence="1">Multi-pass membrane protein</topology>
    </subcellularLocation>
</comment>
<dbReference type="PANTHER" id="PTHR43531">
    <property type="entry name" value="PROTEIN ICFG"/>
    <property type="match status" value="1"/>
</dbReference>
<dbReference type="GO" id="GO:0005886">
    <property type="term" value="C:plasma membrane"/>
    <property type="evidence" value="ECO:0007669"/>
    <property type="project" value="UniProtKB-SubCell"/>
</dbReference>
<keyword evidence="3" id="KW-0488">Methylation</keyword>
<dbReference type="InterPro" id="IPR033480">
    <property type="entry name" value="sCache_2"/>
</dbReference>
<keyword evidence="6 11" id="KW-0472">Membrane</keyword>
<feature type="domain" description="Methyl-accepting transducer" evidence="13">
    <location>
        <begin position="443"/>
        <end position="672"/>
    </location>
</feature>
<feature type="region of interest" description="Disordered" evidence="10">
    <location>
        <begin position="699"/>
        <end position="744"/>
    </location>
</feature>
<dbReference type="InterPro" id="IPR041395">
    <property type="entry name" value="McpB_HAMP_3rd"/>
</dbReference>
<dbReference type="GO" id="GO:0007165">
    <property type="term" value="P:signal transduction"/>
    <property type="evidence" value="ECO:0007669"/>
    <property type="project" value="UniProtKB-KW"/>
</dbReference>
<dbReference type="SMART" id="SM00304">
    <property type="entry name" value="HAMP"/>
    <property type="match status" value="3"/>
</dbReference>
<dbReference type="Proteomes" id="UP000289784">
    <property type="component" value="Unassembled WGS sequence"/>
</dbReference>
<evidence type="ECO:0000256" key="3">
    <source>
        <dbReference type="ARBA" id="ARBA00022481"/>
    </source>
</evidence>
<evidence type="ECO:0000256" key="7">
    <source>
        <dbReference type="ARBA" id="ARBA00023224"/>
    </source>
</evidence>
<evidence type="ECO:0000259" key="14">
    <source>
        <dbReference type="PROSITE" id="PS50885"/>
    </source>
</evidence>
<feature type="transmembrane region" description="Helical" evidence="11">
    <location>
        <begin position="181"/>
        <end position="202"/>
    </location>
</feature>
<keyword evidence="7 9" id="KW-0807">Transducer</keyword>
<evidence type="ECO:0000313" key="15">
    <source>
        <dbReference type="EMBL" id="RXR02622.1"/>
    </source>
</evidence>
<evidence type="ECO:0000256" key="11">
    <source>
        <dbReference type="SAM" id="Phobius"/>
    </source>
</evidence>
<dbReference type="SMART" id="SM01049">
    <property type="entry name" value="Cache_2"/>
    <property type="match status" value="1"/>
</dbReference>
<feature type="chain" id="PRO_5020763373" evidence="12">
    <location>
        <begin position="24"/>
        <end position="744"/>
    </location>
</feature>
<comment type="caution">
    <text evidence="15">The sequence shown here is derived from an EMBL/GenBank/DDBJ whole genome shotgun (WGS) entry which is preliminary data.</text>
</comment>
<dbReference type="PRINTS" id="PR00260">
    <property type="entry name" value="CHEMTRNSDUCR"/>
</dbReference>
<evidence type="ECO:0000259" key="13">
    <source>
        <dbReference type="PROSITE" id="PS50111"/>
    </source>
</evidence>
<evidence type="ECO:0000256" key="4">
    <source>
        <dbReference type="ARBA" id="ARBA00022692"/>
    </source>
</evidence>
<dbReference type="CDD" id="cd11386">
    <property type="entry name" value="MCP_signal"/>
    <property type="match status" value="1"/>
</dbReference>
<dbReference type="FunFam" id="1.10.287.950:FF:000002">
    <property type="entry name" value="Methyl-accepting chemotaxis protein"/>
    <property type="match status" value="1"/>
</dbReference>
<dbReference type="InterPro" id="IPR004089">
    <property type="entry name" value="MCPsignal_dom"/>
</dbReference>
<dbReference type="PANTHER" id="PTHR43531:SF14">
    <property type="entry name" value="METHYL-ACCEPTING CHEMOTAXIS PROTEIN I-RELATED"/>
    <property type="match status" value="1"/>
</dbReference>
<dbReference type="Pfam" id="PF00015">
    <property type="entry name" value="MCPsignal"/>
    <property type="match status" value="1"/>
</dbReference>
<feature type="compositionally biased region" description="Low complexity" evidence="10">
    <location>
        <begin position="699"/>
        <end position="726"/>
    </location>
</feature>
<dbReference type="Pfam" id="PF18947">
    <property type="entry name" value="HAMP_2"/>
    <property type="match status" value="1"/>
</dbReference>
<evidence type="ECO:0000256" key="6">
    <source>
        <dbReference type="ARBA" id="ARBA00023136"/>
    </source>
</evidence>
<dbReference type="Pfam" id="PF18575">
    <property type="entry name" value="HAMP_N3"/>
    <property type="match status" value="1"/>
</dbReference>
<evidence type="ECO:0000256" key="5">
    <source>
        <dbReference type="ARBA" id="ARBA00022989"/>
    </source>
</evidence>
<keyword evidence="12" id="KW-0732">Signal</keyword>
<protein>
    <submittedName>
        <fullName evidence="15">Methyl-accepting chemotaxis protein</fullName>
    </submittedName>
</protein>
<keyword evidence="4 11" id="KW-0812">Transmembrane</keyword>
<evidence type="ECO:0000256" key="9">
    <source>
        <dbReference type="PROSITE-ProRule" id="PRU00284"/>
    </source>
</evidence>
<evidence type="ECO:0000256" key="1">
    <source>
        <dbReference type="ARBA" id="ARBA00004651"/>
    </source>
</evidence>
<dbReference type="PROSITE" id="PS50111">
    <property type="entry name" value="CHEMOTAXIS_TRANSDUC_2"/>
    <property type="match status" value="1"/>
</dbReference>
<reference evidence="15 16" key="1">
    <citation type="submission" date="2019-01" db="EMBL/GenBank/DDBJ databases">
        <title>Pseudoxanthomonas composti sp. nov., isolated from compost.</title>
        <authorList>
            <person name="Yang G."/>
        </authorList>
    </citation>
    <scope>NUCLEOTIDE SEQUENCE [LARGE SCALE GENOMIC DNA]</scope>
    <source>
        <strain evidence="15 16">GSS15</strain>
    </source>
</reference>
<organism evidence="15 16">
    <name type="scientific">Pseudoxanthomonas composti</name>
    <dbReference type="NCBI Taxonomy" id="2137479"/>
    <lineage>
        <taxon>Bacteria</taxon>
        <taxon>Pseudomonadati</taxon>
        <taxon>Pseudomonadota</taxon>
        <taxon>Gammaproteobacteria</taxon>
        <taxon>Lysobacterales</taxon>
        <taxon>Lysobacteraceae</taxon>
        <taxon>Pseudoxanthomonas</taxon>
    </lineage>
</organism>
<dbReference type="Gene3D" id="3.30.450.20">
    <property type="entry name" value="PAS domain"/>
    <property type="match status" value="1"/>
</dbReference>
<dbReference type="EMBL" id="SAWZ01000008">
    <property type="protein sequence ID" value="RXR02622.1"/>
    <property type="molecule type" value="Genomic_DNA"/>
</dbReference>
<dbReference type="RefSeq" id="WP_129471889.1">
    <property type="nucleotide sequence ID" value="NZ_SAWZ01000008.1"/>
</dbReference>
<dbReference type="SUPFAM" id="SSF58104">
    <property type="entry name" value="Methyl-accepting chemotaxis protein (MCP) signaling domain"/>
    <property type="match status" value="1"/>
</dbReference>
<evidence type="ECO:0000313" key="16">
    <source>
        <dbReference type="Proteomes" id="UP000289784"/>
    </source>
</evidence>
<evidence type="ECO:0000256" key="10">
    <source>
        <dbReference type="SAM" id="MobiDB-lite"/>
    </source>
</evidence>
<feature type="domain" description="HAMP" evidence="14">
    <location>
        <begin position="386"/>
        <end position="438"/>
    </location>
</feature>
<dbReference type="GO" id="GO:0004888">
    <property type="term" value="F:transmembrane signaling receptor activity"/>
    <property type="evidence" value="ECO:0007669"/>
    <property type="project" value="InterPro"/>
</dbReference>
<dbReference type="Gene3D" id="1.10.287.950">
    <property type="entry name" value="Methyl-accepting chemotaxis protein"/>
    <property type="match status" value="1"/>
</dbReference>
<evidence type="ECO:0000256" key="12">
    <source>
        <dbReference type="SAM" id="SignalP"/>
    </source>
</evidence>
<keyword evidence="2" id="KW-1003">Cell membrane</keyword>
<dbReference type="Gene3D" id="1.20.120.1530">
    <property type="match status" value="2"/>
</dbReference>
<comment type="similarity">
    <text evidence="8">Belongs to the methyl-accepting chemotaxis (MCP) protein family.</text>
</comment>
<dbReference type="CDD" id="cd06225">
    <property type="entry name" value="HAMP"/>
    <property type="match status" value="1"/>
</dbReference>
<proteinExistence type="inferred from homology"/>
<feature type="signal peptide" evidence="12">
    <location>
        <begin position="1"/>
        <end position="23"/>
    </location>
</feature>
<accession>A0A4Q1JTW9</accession>
<evidence type="ECO:0000256" key="8">
    <source>
        <dbReference type="ARBA" id="ARBA00029447"/>
    </source>
</evidence>
<feature type="domain" description="HAMP" evidence="14">
    <location>
        <begin position="205"/>
        <end position="257"/>
    </location>
</feature>
<dbReference type="PROSITE" id="PS50885">
    <property type="entry name" value="HAMP"/>
    <property type="match status" value="2"/>
</dbReference>
<name>A0A4Q1JTW9_9GAMM</name>
<dbReference type="Pfam" id="PF00672">
    <property type="entry name" value="HAMP"/>
    <property type="match status" value="1"/>
</dbReference>
<dbReference type="InterPro" id="IPR003660">
    <property type="entry name" value="HAMP_dom"/>
</dbReference>
<dbReference type="SMART" id="SM00283">
    <property type="entry name" value="MA"/>
    <property type="match status" value="1"/>
</dbReference>
<dbReference type="AlphaFoldDB" id="A0A4Q1JTW9"/>
<gene>
    <name evidence="15" type="ORF">EPA99_14135</name>
</gene>
<keyword evidence="16" id="KW-1185">Reference proteome</keyword>
<dbReference type="InterPro" id="IPR051310">
    <property type="entry name" value="MCP_chemotaxis"/>
</dbReference>